<name>A0A6A4IQZ5_9AGAR</name>
<evidence type="ECO:0000313" key="4">
    <source>
        <dbReference type="Proteomes" id="UP000799118"/>
    </source>
</evidence>
<dbReference type="PANTHER" id="PTHR11113">
    <property type="entry name" value="N-ACETYLGLUCOSAMINE-6-PHOSPHATE DEACETYLASE"/>
    <property type="match status" value="1"/>
</dbReference>
<dbReference type="SUPFAM" id="SSF51556">
    <property type="entry name" value="Metallo-dependent hydrolases"/>
    <property type="match status" value="1"/>
</dbReference>
<keyword evidence="4" id="KW-1185">Reference proteome</keyword>
<accession>A0A6A4IQZ5</accession>
<dbReference type="SUPFAM" id="SSF51338">
    <property type="entry name" value="Composite domain of metallo-dependent hydrolases"/>
    <property type="match status" value="1"/>
</dbReference>
<dbReference type="InterPro" id="IPR032466">
    <property type="entry name" value="Metal_Hydrolase"/>
</dbReference>
<protein>
    <submittedName>
        <fullName evidence="3">Metallo-dependent hydrolase</fullName>
    </submittedName>
</protein>
<dbReference type="InterPro" id="IPR006680">
    <property type="entry name" value="Amidohydro-rel"/>
</dbReference>
<keyword evidence="1 3" id="KW-0378">Hydrolase</keyword>
<dbReference type="Pfam" id="PF01979">
    <property type="entry name" value="Amidohydro_1"/>
    <property type="match status" value="1"/>
</dbReference>
<evidence type="ECO:0000259" key="2">
    <source>
        <dbReference type="Pfam" id="PF01979"/>
    </source>
</evidence>
<feature type="domain" description="Amidohydrolase-related" evidence="2">
    <location>
        <begin position="354"/>
        <end position="501"/>
    </location>
</feature>
<dbReference type="InterPro" id="IPR011059">
    <property type="entry name" value="Metal-dep_hydrolase_composite"/>
</dbReference>
<reference evidence="3" key="1">
    <citation type="journal article" date="2019" name="Environ. Microbiol.">
        <title>Fungal ecological strategies reflected in gene transcription - a case study of two litter decomposers.</title>
        <authorList>
            <person name="Barbi F."/>
            <person name="Kohler A."/>
            <person name="Barry K."/>
            <person name="Baskaran P."/>
            <person name="Daum C."/>
            <person name="Fauchery L."/>
            <person name="Ihrmark K."/>
            <person name="Kuo A."/>
            <person name="LaButti K."/>
            <person name="Lipzen A."/>
            <person name="Morin E."/>
            <person name="Grigoriev I.V."/>
            <person name="Henrissat B."/>
            <person name="Lindahl B."/>
            <person name="Martin F."/>
        </authorList>
    </citation>
    <scope>NUCLEOTIDE SEQUENCE</scope>
    <source>
        <strain evidence="3">JB14</strain>
    </source>
</reference>
<dbReference type="GO" id="GO:0008448">
    <property type="term" value="F:N-acetylglucosamine-6-phosphate deacetylase activity"/>
    <property type="evidence" value="ECO:0007669"/>
    <property type="project" value="TreeGrafter"/>
</dbReference>
<evidence type="ECO:0000313" key="3">
    <source>
        <dbReference type="EMBL" id="KAE9411623.1"/>
    </source>
</evidence>
<proteinExistence type="predicted"/>
<dbReference type="OrthoDB" id="10264777at2759"/>
<dbReference type="Proteomes" id="UP000799118">
    <property type="component" value="Unassembled WGS sequence"/>
</dbReference>
<evidence type="ECO:0000256" key="1">
    <source>
        <dbReference type="ARBA" id="ARBA00022801"/>
    </source>
</evidence>
<dbReference type="GO" id="GO:0006046">
    <property type="term" value="P:N-acetylglucosamine catabolic process"/>
    <property type="evidence" value="ECO:0007669"/>
    <property type="project" value="TreeGrafter"/>
</dbReference>
<dbReference type="EMBL" id="ML769383">
    <property type="protein sequence ID" value="KAE9411623.1"/>
    <property type="molecule type" value="Genomic_DNA"/>
</dbReference>
<dbReference type="Gene3D" id="3.20.20.140">
    <property type="entry name" value="Metal-dependent hydrolases"/>
    <property type="match status" value="2"/>
</dbReference>
<sequence>MSSQNGLVCFTNCFLPQEDGTLLEQDLWIDERRGVILNAQKTFFARRERPDKIVDLGGNILSPGLIDIQINGAYGFDFSVFDGNDEAYKSSLQEVAERIVETGVTSFVPTLITQEKSLYPKILRLLRPFSTATSATVLGWHAEGPFIDMAKRGAHAPSFLISAPQGIKSFEDLYGAENLADSEDWLMSGTLGVRIITAAPEVNGVMSAVEELTKRGVVFSIGHSIATSDIATTAVKHGARLITHLFNAMPQLHHRDPSIIGLLGASPHLYSPFSPITTKALYSHSPGVMSPIALTPMRFDSKTAISGLKSPVGSEALDEVETPPQTPVFKARSGKGSTLKKTQSIAGFSLDEPVEFTRPFYEIIVDGIHSHPNSVRLAYSAYPEGCILITDAMKILDPNLRDGVHEWRDGKRFVKEGDKLYLEGTDTLAGSVVTLDKCVRNFTRFTGCSLAESIKCATYSPAKCLGIENRKGTLRAGADADLVVFDAQGIVQSTWVKGKQVWSRA</sequence>
<dbReference type="PANTHER" id="PTHR11113:SF14">
    <property type="entry name" value="N-ACETYLGLUCOSAMINE-6-PHOSPHATE DEACETYLASE"/>
    <property type="match status" value="1"/>
</dbReference>
<dbReference type="AlphaFoldDB" id="A0A6A4IQZ5"/>
<gene>
    <name evidence="3" type="ORF">BT96DRAFT_969009</name>
</gene>
<organism evidence="3 4">
    <name type="scientific">Gymnopus androsaceus JB14</name>
    <dbReference type="NCBI Taxonomy" id="1447944"/>
    <lineage>
        <taxon>Eukaryota</taxon>
        <taxon>Fungi</taxon>
        <taxon>Dikarya</taxon>
        <taxon>Basidiomycota</taxon>
        <taxon>Agaricomycotina</taxon>
        <taxon>Agaricomycetes</taxon>
        <taxon>Agaricomycetidae</taxon>
        <taxon>Agaricales</taxon>
        <taxon>Marasmiineae</taxon>
        <taxon>Omphalotaceae</taxon>
        <taxon>Gymnopus</taxon>
    </lineage>
</organism>